<keyword evidence="2" id="KW-0472">Membrane</keyword>
<organism evidence="3 4">
    <name type="scientific">Setaria viridis</name>
    <name type="common">Green bristlegrass</name>
    <name type="synonym">Setaria italica subsp. viridis</name>
    <dbReference type="NCBI Taxonomy" id="4556"/>
    <lineage>
        <taxon>Eukaryota</taxon>
        <taxon>Viridiplantae</taxon>
        <taxon>Streptophyta</taxon>
        <taxon>Embryophyta</taxon>
        <taxon>Tracheophyta</taxon>
        <taxon>Spermatophyta</taxon>
        <taxon>Magnoliopsida</taxon>
        <taxon>Liliopsida</taxon>
        <taxon>Poales</taxon>
        <taxon>Poaceae</taxon>
        <taxon>PACMAD clade</taxon>
        <taxon>Panicoideae</taxon>
        <taxon>Panicodae</taxon>
        <taxon>Paniceae</taxon>
        <taxon>Cenchrinae</taxon>
        <taxon>Setaria</taxon>
    </lineage>
</organism>
<reference evidence="3" key="1">
    <citation type="submission" date="2019-03" db="EMBL/GenBank/DDBJ databases">
        <title>WGS assembly of Setaria viridis.</title>
        <authorList>
            <person name="Huang P."/>
            <person name="Jenkins J."/>
            <person name="Grimwood J."/>
            <person name="Barry K."/>
            <person name="Healey A."/>
            <person name="Mamidi S."/>
            <person name="Sreedasyam A."/>
            <person name="Shu S."/>
            <person name="Feldman M."/>
            <person name="Wu J."/>
            <person name="Yu Y."/>
            <person name="Chen C."/>
            <person name="Johnson J."/>
            <person name="Rokhsar D."/>
            <person name="Baxter I."/>
            <person name="Schmutz J."/>
            <person name="Brutnell T."/>
            <person name="Kellogg E."/>
        </authorList>
    </citation>
    <scope>NUCLEOTIDE SEQUENCE [LARGE SCALE GENOMIC DNA]</scope>
</reference>
<feature type="transmembrane region" description="Helical" evidence="2">
    <location>
        <begin position="151"/>
        <end position="172"/>
    </location>
</feature>
<dbReference type="Proteomes" id="UP000298652">
    <property type="component" value="Chromosome 7"/>
</dbReference>
<protein>
    <recommendedName>
        <fullName evidence="5">Late embryogenesis abundant protein LEA-2 subgroup domain-containing protein</fullName>
    </recommendedName>
</protein>
<sequence>METAEDADLQIEDADLQIEASEDAGLQIKVVDDAGLQIEAAEQEAFKSRLNARGTPASSRPEHPPTAANTSGRREGSVASRSAATVRALSATKDTSVKPPAIIWRTAVYDVLGRRRRGKGCSSSLAVPAGLGSRADKRWCSSRAVPLKRETILVCIFIVVVLAISIVGGYLLSSLDVLLPTFSIEVAGLDGLDDGRKPAPTFNATFNLTLRGVSARRLIWSNGICQERGTVAVSFAGAVLAWGRVPRFCVPVHEHKEVRMVARGGGVALSGELRNRMASERLSQAAELDVDMMLDRWRFLSCRIRLDHPCIAAPIVMQVFTATPRPRYTNACITQVNSTRFITRLTQIPNPSRRIMKSWAPVASSRSTKDNGTYMFSLMIRRLCASD</sequence>
<proteinExistence type="predicted"/>
<dbReference type="AlphaFoldDB" id="A0A4U6TRY9"/>
<evidence type="ECO:0008006" key="5">
    <source>
        <dbReference type="Google" id="ProtNLM"/>
    </source>
</evidence>
<feature type="region of interest" description="Disordered" evidence="1">
    <location>
        <begin position="51"/>
        <end position="78"/>
    </location>
</feature>
<keyword evidence="2" id="KW-1133">Transmembrane helix</keyword>
<dbReference type="PANTHER" id="PTHR33994">
    <property type="entry name" value="OS04G0515000 PROTEIN"/>
    <property type="match status" value="1"/>
</dbReference>
<evidence type="ECO:0000256" key="1">
    <source>
        <dbReference type="SAM" id="MobiDB-lite"/>
    </source>
</evidence>
<keyword evidence="2" id="KW-0812">Transmembrane</keyword>
<dbReference type="Gramene" id="TKW05421">
    <property type="protein sequence ID" value="TKW05421"/>
    <property type="gene ID" value="SEVIR_7G174600v2"/>
</dbReference>
<dbReference type="PANTHER" id="PTHR33994:SF28">
    <property type="entry name" value="OS04G0515200 PROTEIN"/>
    <property type="match status" value="1"/>
</dbReference>
<dbReference type="EMBL" id="CM016558">
    <property type="protein sequence ID" value="TKW05421.1"/>
    <property type="molecule type" value="Genomic_DNA"/>
</dbReference>
<gene>
    <name evidence="3" type="ORF">SEVIR_7G174600v2</name>
</gene>
<name>A0A4U6TRY9_SETVI</name>
<evidence type="ECO:0000313" key="3">
    <source>
        <dbReference type="EMBL" id="TKW05421.1"/>
    </source>
</evidence>
<accession>A0A4U6TRY9</accession>
<evidence type="ECO:0000256" key="2">
    <source>
        <dbReference type="SAM" id="Phobius"/>
    </source>
</evidence>
<evidence type="ECO:0000313" key="4">
    <source>
        <dbReference type="Proteomes" id="UP000298652"/>
    </source>
</evidence>
<keyword evidence="4" id="KW-1185">Reference proteome</keyword>